<protein>
    <submittedName>
        <fullName evidence="1">Uncharacterized protein</fullName>
    </submittedName>
</protein>
<keyword evidence="2" id="KW-1185">Reference proteome</keyword>
<evidence type="ECO:0000313" key="1">
    <source>
        <dbReference type="EMBL" id="KDQ55231.1"/>
    </source>
</evidence>
<evidence type="ECO:0000313" key="2">
    <source>
        <dbReference type="Proteomes" id="UP000027265"/>
    </source>
</evidence>
<organism evidence="1 2">
    <name type="scientific">Jaapia argillacea MUCL 33604</name>
    <dbReference type="NCBI Taxonomy" id="933084"/>
    <lineage>
        <taxon>Eukaryota</taxon>
        <taxon>Fungi</taxon>
        <taxon>Dikarya</taxon>
        <taxon>Basidiomycota</taxon>
        <taxon>Agaricomycotina</taxon>
        <taxon>Agaricomycetes</taxon>
        <taxon>Agaricomycetidae</taxon>
        <taxon>Jaapiales</taxon>
        <taxon>Jaapiaceae</taxon>
        <taxon>Jaapia</taxon>
    </lineage>
</organism>
<gene>
    <name evidence="1" type="ORF">JAAARDRAFT_37771</name>
</gene>
<dbReference type="InParanoid" id="A0A067PY15"/>
<name>A0A067PY15_9AGAM</name>
<proteinExistence type="predicted"/>
<reference evidence="2" key="1">
    <citation type="journal article" date="2014" name="Proc. Natl. Acad. Sci. U.S.A.">
        <title>Extensive sampling of basidiomycete genomes demonstrates inadequacy of the white-rot/brown-rot paradigm for wood decay fungi.</title>
        <authorList>
            <person name="Riley R."/>
            <person name="Salamov A.A."/>
            <person name="Brown D.W."/>
            <person name="Nagy L.G."/>
            <person name="Floudas D."/>
            <person name="Held B.W."/>
            <person name="Levasseur A."/>
            <person name="Lombard V."/>
            <person name="Morin E."/>
            <person name="Otillar R."/>
            <person name="Lindquist E.A."/>
            <person name="Sun H."/>
            <person name="LaButti K.M."/>
            <person name="Schmutz J."/>
            <person name="Jabbour D."/>
            <person name="Luo H."/>
            <person name="Baker S.E."/>
            <person name="Pisabarro A.G."/>
            <person name="Walton J.D."/>
            <person name="Blanchette R.A."/>
            <person name="Henrissat B."/>
            <person name="Martin F."/>
            <person name="Cullen D."/>
            <person name="Hibbett D.S."/>
            <person name="Grigoriev I.V."/>
        </authorList>
    </citation>
    <scope>NUCLEOTIDE SEQUENCE [LARGE SCALE GENOMIC DNA]</scope>
    <source>
        <strain evidence="2">MUCL 33604</strain>
    </source>
</reference>
<dbReference type="HOGENOM" id="CLU_2922915_0_0_1"/>
<dbReference type="AlphaFoldDB" id="A0A067PY15"/>
<accession>A0A067PY15</accession>
<dbReference type="Proteomes" id="UP000027265">
    <property type="component" value="Unassembled WGS sequence"/>
</dbReference>
<dbReference type="EMBL" id="KL197726">
    <property type="protein sequence ID" value="KDQ55231.1"/>
    <property type="molecule type" value="Genomic_DNA"/>
</dbReference>
<sequence length="61" mass="6864">MAFRTNTRPISESYLLLVANSRNLGCIFVDDDSVPSMLRSSPCIGSPHGNPIRKRWGERFP</sequence>